<dbReference type="InterPro" id="IPR011116">
    <property type="entry name" value="SecA_Wing/Scaffold"/>
</dbReference>
<organism evidence="22 23">
    <name type="scientific">Sphaerotilus mobilis</name>
    <dbReference type="NCBI Taxonomy" id="47994"/>
    <lineage>
        <taxon>Bacteria</taxon>
        <taxon>Pseudomonadati</taxon>
        <taxon>Pseudomonadota</taxon>
        <taxon>Betaproteobacteria</taxon>
        <taxon>Burkholderiales</taxon>
        <taxon>Sphaerotilaceae</taxon>
        <taxon>Sphaerotilus</taxon>
    </lineage>
</organism>
<dbReference type="SMART" id="SM00957">
    <property type="entry name" value="SecA_DEAD"/>
    <property type="match status" value="1"/>
</dbReference>
<comment type="subcellular location">
    <subcellularLocation>
        <location evidence="16">Cell membrane</location>
        <topology evidence="16">Peripheral membrane protein</topology>
        <orientation evidence="16">Cytoplasmic side</orientation>
    </subcellularLocation>
    <subcellularLocation>
        <location evidence="16">Cytoplasm</location>
    </subcellularLocation>
    <text evidence="16">Distribution is 50-50.</text>
</comment>
<dbReference type="Pfam" id="PF01043">
    <property type="entry name" value="SecA_PP_bind"/>
    <property type="match status" value="1"/>
</dbReference>
<dbReference type="InterPro" id="IPR004027">
    <property type="entry name" value="SEC_C_motif"/>
</dbReference>
<feature type="binding site" evidence="16">
    <location>
        <begin position="105"/>
        <end position="109"/>
    </location>
    <ligand>
        <name>ATP</name>
        <dbReference type="ChEBI" id="CHEBI:30616"/>
    </ligand>
</feature>
<dbReference type="PRINTS" id="PR00906">
    <property type="entry name" value="SECA"/>
</dbReference>
<dbReference type="AlphaFoldDB" id="A0A4Q7LFQ4"/>
<gene>
    <name evidence="16" type="primary">secA</name>
    <name evidence="22" type="ORF">EV685_3206</name>
</gene>
<dbReference type="Gene3D" id="3.90.1440.10">
    <property type="entry name" value="SecA, preprotein cross-linking domain"/>
    <property type="match status" value="1"/>
</dbReference>
<dbReference type="Pfam" id="PF21090">
    <property type="entry name" value="P-loop_SecA"/>
    <property type="match status" value="1"/>
</dbReference>
<dbReference type="InterPro" id="IPR036670">
    <property type="entry name" value="SecA_X-link_sf"/>
</dbReference>
<dbReference type="GO" id="GO:0031522">
    <property type="term" value="C:cell envelope Sec protein transport complex"/>
    <property type="evidence" value="ECO:0007669"/>
    <property type="project" value="TreeGrafter"/>
</dbReference>
<feature type="binding site" evidence="16">
    <location>
        <position position="87"/>
    </location>
    <ligand>
        <name>ATP</name>
        <dbReference type="ChEBI" id="CHEBI:30616"/>
    </ligand>
</feature>
<evidence type="ECO:0000313" key="23">
    <source>
        <dbReference type="Proteomes" id="UP000293433"/>
    </source>
</evidence>
<dbReference type="Pfam" id="PF07517">
    <property type="entry name" value="SecA_DEAD"/>
    <property type="match status" value="1"/>
</dbReference>
<evidence type="ECO:0000256" key="16">
    <source>
        <dbReference type="HAMAP-Rule" id="MF_01382"/>
    </source>
</evidence>
<evidence type="ECO:0000256" key="9">
    <source>
        <dbReference type="ARBA" id="ARBA00022833"/>
    </source>
</evidence>
<keyword evidence="7" id="KW-0479">Metal-binding</keyword>
<evidence type="ECO:0000256" key="4">
    <source>
        <dbReference type="ARBA" id="ARBA00022475"/>
    </source>
</evidence>
<dbReference type="Gene3D" id="3.40.50.300">
    <property type="entry name" value="P-loop containing nucleotide triphosphate hydrolases"/>
    <property type="match status" value="2"/>
</dbReference>
<dbReference type="PANTHER" id="PTHR30612:SF0">
    <property type="entry name" value="CHLOROPLAST PROTEIN-TRANSPORTING ATPASE"/>
    <property type="match status" value="1"/>
</dbReference>
<name>A0A4Q7LFQ4_9BURK</name>
<sequence>MLPKLLTSIFGSRNERLLKQYRRVVERINALEPQFEKLTDDELRGKTAEFRQRLAQGTSLDDLLPEAFATVREGSKRVLKMRHFDVQLIGGMVLHDGKIAEMRTGEGKTLMATLPVYLNALPGKGVHVVTVNDYLARRDAEWMGRLYAFLGMQTGINLPNMPREQKQAAYAADITYGTNNEYGFDYLRDNMVYEVVDRVQRPLQYAIVDEVDSILIDEARTPLIISGQAEDQTSMYLAINAVVPHMKKQIGEADPRTGEGVIEPGDFTADEKSHQVFLTEDGHEKAEALLAQAGLLAEGASLYDAANITLVHHLYASLRAHHLFHRDQHYVVQNGEVTIVDEFTGRLMTGRRWSDGLHQAVEAKEGVQIQAENQTLASITFQNYFRMYGKLGGMTGTADTEAYEFQEIYGLETVVIPPNRPTIRKDELDLVYKTDREKYDAVVADIRECHERGQPVLVGTTSIENSERVSQLLEVAGLPHQVLNAKQHAREAEIIAQAGRPGMVTIATNMAGRGTDIVLGGNVEKQVQFVEADESLAEDEKARRIAQLKGEWQGLHEQVKSLGGLRIIATERHESRRIDNQLRGRAGRQGDPGSSRFYLSLEDSLMRIFAGDRVKAIMERLKMPDGEAIEAGIVTRSIESAQRKVEARNFDMRKQLLEYDDVSNDQRKVIYAQRNELLEQTDIHAQIAHLRRGAMTDIARLHVPPETVEEQWELAALEQVLKDEWHIDVALRAMVEKSDAVTDEEIVEAVVQAADAAFDAKVEQVGREQFAGFERMVLLQHIDSHWREHLAALDYLRQGIHLRGYAQKNPKQEYKREAFELFSQLLDRTKLEVTRVLMTVRIQTREEAEQAAEAIEARAEHIENVTYTHPNEDGSVSQDAAPAGDGQPLAMAMRAGRNDPCPCGSGKKFKQCHGKLS</sequence>
<dbReference type="NCBIfam" id="NF009538">
    <property type="entry name" value="PRK12904.1"/>
    <property type="match status" value="1"/>
</dbReference>
<dbReference type="OrthoDB" id="9805579at2"/>
<comment type="subunit">
    <text evidence="16">Monomer and homodimer. Part of the essential Sec protein translocation apparatus which comprises SecA, SecYEG and auxiliary proteins SecDF-YajC and YidC.</text>
</comment>
<dbReference type="FunFam" id="1.10.3060.10:FF:000003">
    <property type="entry name" value="Protein translocase subunit SecA"/>
    <property type="match status" value="1"/>
</dbReference>
<dbReference type="PROSITE" id="PS51194">
    <property type="entry name" value="HELICASE_CTER"/>
    <property type="match status" value="1"/>
</dbReference>
<keyword evidence="11 16" id="KW-0653">Protein transport</keyword>
<evidence type="ECO:0000256" key="6">
    <source>
        <dbReference type="ARBA" id="ARBA00022519"/>
    </source>
</evidence>
<keyword evidence="9" id="KW-0862">Zinc</keyword>
<feature type="binding site" evidence="16">
    <location>
        <position position="516"/>
    </location>
    <ligand>
        <name>ATP</name>
        <dbReference type="ChEBI" id="CHEBI:30616"/>
    </ligand>
</feature>
<keyword evidence="12 16" id="KW-1278">Translocase</keyword>
<reference evidence="22 23" key="1">
    <citation type="submission" date="2019-02" db="EMBL/GenBank/DDBJ databases">
        <title>Genomic Encyclopedia of Type Strains, Phase IV (KMG-IV): sequencing the most valuable type-strain genomes for metagenomic binning, comparative biology and taxonomic classification.</title>
        <authorList>
            <person name="Goeker M."/>
        </authorList>
    </citation>
    <scope>NUCLEOTIDE SEQUENCE [LARGE SCALE GENOMIC DNA]</scope>
    <source>
        <strain evidence="22 23">DSM 10617</strain>
    </source>
</reference>
<evidence type="ECO:0000259" key="20">
    <source>
        <dbReference type="PROSITE" id="PS51194"/>
    </source>
</evidence>
<evidence type="ECO:0000256" key="11">
    <source>
        <dbReference type="ARBA" id="ARBA00022927"/>
    </source>
</evidence>
<dbReference type="GO" id="GO:0046872">
    <property type="term" value="F:metal ion binding"/>
    <property type="evidence" value="ECO:0007669"/>
    <property type="project" value="UniProtKB-KW"/>
</dbReference>
<keyword evidence="13 16" id="KW-0811">Translocation</keyword>
<evidence type="ECO:0000256" key="5">
    <source>
        <dbReference type="ARBA" id="ARBA00022490"/>
    </source>
</evidence>
<feature type="domain" description="SecA family profile" evidence="21">
    <location>
        <begin position="3"/>
        <end position="630"/>
    </location>
</feature>
<dbReference type="GO" id="GO:0017038">
    <property type="term" value="P:protein import"/>
    <property type="evidence" value="ECO:0007669"/>
    <property type="project" value="InterPro"/>
</dbReference>
<dbReference type="Gene3D" id="1.10.3060.10">
    <property type="entry name" value="Helical scaffold and wing domains of SecA"/>
    <property type="match status" value="1"/>
</dbReference>
<dbReference type="GO" id="GO:0005524">
    <property type="term" value="F:ATP binding"/>
    <property type="evidence" value="ECO:0007669"/>
    <property type="project" value="UniProtKB-UniRule"/>
</dbReference>
<keyword evidence="3 16" id="KW-0813">Transport</keyword>
<dbReference type="PANTHER" id="PTHR30612">
    <property type="entry name" value="SECA INNER MEMBRANE COMPONENT OF SEC PROTEIN SECRETION SYSTEM"/>
    <property type="match status" value="1"/>
</dbReference>
<dbReference type="EC" id="7.4.2.8" evidence="16"/>
<dbReference type="PROSITE" id="PS01312">
    <property type="entry name" value="SECA"/>
    <property type="match status" value="1"/>
</dbReference>
<dbReference type="PROSITE" id="PS51192">
    <property type="entry name" value="HELICASE_ATP_BIND_1"/>
    <property type="match status" value="1"/>
</dbReference>
<keyword evidence="4 16" id="KW-1003">Cell membrane</keyword>
<dbReference type="InterPro" id="IPR036266">
    <property type="entry name" value="SecA_Wing/Scaffold_sf"/>
</dbReference>
<comment type="caution">
    <text evidence="22">The sequence shown here is derived from an EMBL/GenBank/DDBJ whole genome shotgun (WGS) entry which is preliminary data.</text>
</comment>
<dbReference type="SUPFAM" id="SSF81886">
    <property type="entry name" value="Helical scaffold and wing domains of SecA"/>
    <property type="match status" value="1"/>
</dbReference>
<feature type="domain" description="Helicase C-terminal" evidence="20">
    <location>
        <begin position="441"/>
        <end position="646"/>
    </location>
</feature>
<dbReference type="InterPro" id="IPR000185">
    <property type="entry name" value="SecA"/>
</dbReference>
<evidence type="ECO:0000256" key="2">
    <source>
        <dbReference type="ARBA" id="ARBA00007650"/>
    </source>
</evidence>
<dbReference type="Pfam" id="PF07516">
    <property type="entry name" value="SecA_SW"/>
    <property type="match status" value="1"/>
</dbReference>
<dbReference type="CDD" id="cd18803">
    <property type="entry name" value="SF2_C_secA"/>
    <property type="match status" value="1"/>
</dbReference>
<dbReference type="GO" id="GO:0008564">
    <property type="term" value="F:protein-exporting ATPase activity"/>
    <property type="evidence" value="ECO:0007669"/>
    <property type="project" value="UniProtKB-EC"/>
</dbReference>
<dbReference type="SUPFAM" id="SSF81767">
    <property type="entry name" value="Pre-protein crosslinking domain of SecA"/>
    <property type="match status" value="1"/>
</dbReference>
<dbReference type="GO" id="GO:0005886">
    <property type="term" value="C:plasma membrane"/>
    <property type="evidence" value="ECO:0007669"/>
    <property type="project" value="UniProtKB-SubCell"/>
</dbReference>
<proteinExistence type="inferred from homology"/>
<keyword evidence="5 16" id="KW-0963">Cytoplasm</keyword>
<comment type="function">
    <text evidence="16">Part of the Sec protein translocase complex. Interacts with the SecYEG preprotein conducting channel. Has a central role in coupling the hydrolysis of ATP to the transfer of proteins into and across the cell membrane, serving both as a receptor for the preprotein-SecB complex and as an ATP-driven molecular motor driving the stepwise translocation of polypeptide chains across the membrane.</text>
</comment>
<dbReference type="RefSeq" id="WP_130483038.1">
    <property type="nucleotide sequence ID" value="NZ_SGWV01000011.1"/>
</dbReference>
<keyword evidence="23" id="KW-1185">Reference proteome</keyword>
<evidence type="ECO:0000259" key="21">
    <source>
        <dbReference type="PROSITE" id="PS51196"/>
    </source>
</evidence>
<evidence type="ECO:0000256" key="8">
    <source>
        <dbReference type="ARBA" id="ARBA00022741"/>
    </source>
</evidence>
<feature type="compositionally biased region" description="Polar residues" evidence="18">
    <location>
        <begin position="868"/>
        <end position="878"/>
    </location>
</feature>
<dbReference type="NCBIfam" id="TIGR00963">
    <property type="entry name" value="secA"/>
    <property type="match status" value="1"/>
</dbReference>
<dbReference type="Pfam" id="PF02810">
    <property type="entry name" value="SEC-C"/>
    <property type="match status" value="1"/>
</dbReference>
<dbReference type="InterPro" id="IPR011115">
    <property type="entry name" value="SecA_DEAD"/>
</dbReference>
<dbReference type="GO" id="GO:0006605">
    <property type="term" value="P:protein targeting"/>
    <property type="evidence" value="ECO:0007669"/>
    <property type="project" value="UniProtKB-UniRule"/>
</dbReference>
<dbReference type="GO" id="GO:0043952">
    <property type="term" value="P:protein transport by the Sec complex"/>
    <property type="evidence" value="ECO:0007669"/>
    <property type="project" value="UniProtKB-ARBA"/>
</dbReference>
<accession>A0A4Q7LFQ4</accession>
<dbReference type="HAMAP" id="MF_01382">
    <property type="entry name" value="SecA"/>
    <property type="match status" value="1"/>
</dbReference>
<evidence type="ECO:0000256" key="10">
    <source>
        <dbReference type="ARBA" id="ARBA00022840"/>
    </source>
</evidence>
<evidence type="ECO:0000259" key="19">
    <source>
        <dbReference type="PROSITE" id="PS51192"/>
    </source>
</evidence>
<evidence type="ECO:0000256" key="17">
    <source>
        <dbReference type="RuleBase" id="RU003874"/>
    </source>
</evidence>
<dbReference type="InterPro" id="IPR014018">
    <property type="entry name" value="SecA_motor_DEAD"/>
</dbReference>
<evidence type="ECO:0000256" key="15">
    <source>
        <dbReference type="ARBA" id="ARBA00034006"/>
    </source>
</evidence>
<dbReference type="InterPro" id="IPR011130">
    <property type="entry name" value="SecA_preprotein_X-link_dom"/>
</dbReference>
<dbReference type="Proteomes" id="UP000293433">
    <property type="component" value="Unassembled WGS sequence"/>
</dbReference>
<comment type="cofactor">
    <cofactor evidence="1">
        <name>Zn(2+)</name>
        <dbReference type="ChEBI" id="CHEBI:29105"/>
    </cofactor>
</comment>
<keyword evidence="8 16" id="KW-0547">Nucleotide-binding</keyword>
<dbReference type="InterPro" id="IPR001650">
    <property type="entry name" value="Helicase_C-like"/>
</dbReference>
<evidence type="ECO:0000256" key="12">
    <source>
        <dbReference type="ARBA" id="ARBA00022967"/>
    </source>
</evidence>
<evidence type="ECO:0000256" key="7">
    <source>
        <dbReference type="ARBA" id="ARBA00022723"/>
    </source>
</evidence>
<evidence type="ECO:0000256" key="3">
    <source>
        <dbReference type="ARBA" id="ARBA00022448"/>
    </source>
</evidence>
<feature type="domain" description="Helicase ATP-binding" evidence="19">
    <location>
        <begin position="89"/>
        <end position="247"/>
    </location>
</feature>
<dbReference type="FunFam" id="3.90.1440.10:FF:000001">
    <property type="entry name" value="Preprotein translocase subunit SecA"/>
    <property type="match status" value="1"/>
</dbReference>
<dbReference type="SUPFAM" id="SSF52540">
    <property type="entry name" value="P-loop containing nucleoside triphosphate hydrolases"/>
    <property type="match status" value="2"/>
</dbReference>
<dbReference type="GO" id="GO:0005829">
    <property type="term" value="C:cytosol"/>
    <property type="evidence" value="ECO:0007669"/>
    <property type="project" value="TreeGrafter"/>
</dbReference>
<dbReference type="InterPro" id="IPR027417">
    <property type="entry name" value="P-loop_NTPase"/>
</dbReference>
<dbReference type="InterPro" id="IPR014001">
    <property type="entry name" value="Helicase_ATP-bd"/>
</dbReference>
<dbReference type="InterPro" id="IPR020937">
    <property type="entry name" value="SecA_CS"/>
</dbReference>
<keyword evidence="6" id="KW-0997">Cell inner membrane</keyword>
<dbReference type="GO" id="GO:0065002">
    <property type="term" value="P:intracellular protein transmembrane transport"/>
    <property type="evidence" value="ECO:0007669"/>
    <property type="project" value="UniProtKB-UniRule"/>
</dbReference>
<protein>
    <recommendedName>
        <fullName evidence="16 17">Protein translocase subunit SecA</fullName>
        <ecNumber evidence="16">7.4.2.8</ecNumber>
    </recommendedName>
</protein>
<evidence type="ECO:0000256" key="14">
    <source>
        <dbReference type="ARBA" id="ARBA00023136"/>
    </source>
</evidence>
<dbReference type="CDD" id="cd17928">
    <property type="entry name" value="DEXDc_SecA"/>
    <property type="match status" value="1"/>
</dbReference>
<dbReference type="EMBL" id="SGWV01000011">
    <property type="protein sequence ID" value="RZS52019.1"/>
    <property type="molecule type" value="Genomic_DNA"/>
</dbReference>
<evidence type="ECO:0000313" key="22">
    <source>
        <dbReference type="EMBL" id="RZS52019.1"/>
    </source>
</evidence>
<dbReference type="SMART" id="SM00958">
    <property type="entry name" value="SecA_PP_bind"/>
    <property type="match status" value="1"/>
</dbReference>
<keyword evidence="14 16" id="KW-0472">Membrane</keyword>
<keyword evidence="10 16" id="KW-0067">ATP-binding</keyword>
<evidence type="ECO:0000256" key="13">
    <source>
        <dbReference type="ARBA" id="ARBA00023010"/>
    </source>
</evidence>
<comment type="catalytic activity">
    <reaction evidence="15 16">
        <text>ATP + H2O + cellular proteinSide 1 = ADP + phosphate + cellular proteinSide 2.</text>
        <dbReference type="EC" id="7.4.2.8"/>
    </reaction>
</comment>
<evidence type="ECO:0000256" key="18">
    <source>
        <dbReference type="SAM" id="MobiDB-lite"/>
    </source>
</evidence>
<feature type="region of interest" description="Disordered" evidence="18">
    <location>
        <begin position="868"/>
        <end position="887"/>
    </location>
</feature>
<dbReference type="FunFam" id="3.40.50.300:FF:000113">
    <property type="entry name" value="Preprotein translocase subunit SecA"/>
    <property type="match status" value="1"/>
</dbReference>
<dbReference type="FunFam" id="3.40.50.300:FF:000081">
    <property type="entry name" value="Preprotein translocase subunit SecA"/>
    <property type="match status" value="1"/>
</dbReference>
<dbReference type="PROSITE" id="PS51196">
    <property type="entry name" value="SECA_MOTOR_DEAD"/>
    <property type="match status" value="1"/>
</dbReference>
<dbReference type="InterPro" id="IPR044722">
    <property type="entry name" value="SecA_SF2_C"/>
</dbReference>
<evidence type="ECO:0000256" key="1">
    <source>
        <dbReference type="ARBA" id="ARBA00001947"/>
    </source>
</evidence>
<comment type="similarity">
    <text evidence="2 16 17">Belongs to the SecA family.</text>
</comment>